<keyword evidence="4" id="KW-1185">Reference proteome</keyword>
<dbReference type="GO" id="GO:0034058">
    <property type="term" value="P:endosomal vesicle fusion"/>
    <property type="evidence" value="ECO:0007669"/>
    <property type="project" value="TreeGrafter"/>
</dbReference>
<gene>
    <name evidence="3" type="ORF">OBBRIDRAFT_794404</name>
</gene>
<sequence>MRRSTFPRAKVLVLGPDSVQALLPSTLISQAEALLDSHRIEEVVDLAEQQRKKLQSLVIVDEHEADELRYVYQRIGFQCLIETLFDDAGKHLFPGELDPRVLISYYPDLRGNLFSDADDADVFAGVAEHMPTEDSIDDIIAADLVRNYSPHLSPNTREAPPAVELRRLLNIAAKEMLEMYLRKWRKKASLDVGNSSAKALAVNTAVDTVLAKLYAESDDKSGDLRSLLSEPNEIYLPEIEPVFRRFRRYSALCELYRQRGEDNKLLEAWSRFVDGEWTDPSIHDPLSKMFALLTEKRDRALVHQWGIWFAKRDPERSLKLLTSLLSGKRRVEDDQILYQHIHETSPEVGVGFLEHIILQKRSTDRELHGQLALSYVEQLLLCLQDDQTSKLWRAKAASYGSSNTDTPFISYFASTTPDSEPKRVRLKTALFLQGSSLYDYAIVRKRLASSEKILKLEMAILSGKVAEHRNALTILVHDLHDATSAEAYCTLGGEVVPAKVAQTLGERYGLQQWAALLLPPTKSRPGASAMQQQKTVDNGVKESLIRTLLEVYMSGGEVMADRTARFLNAQAMNLDVRDVLELIPPNWPLRVLSSFLERSFRRTLHAKHETQIIKAISVGENFAATERAWLMLREQGAVVEEAVKDDDVETGDDGEVEAEKGVPMSYDEKVVLHVEAGEGGPGDVVPIDVGGVGALQHSDAGSESEGGTEI</sequence>
<accession>A0A8E2ARJ1</accession>
<dbReference type="GO" id="GO:0016020">
    <property type="term" value="C:membrane"/>
    <property type="evidence" value="ECO:0007669"/>
    <property type="project" value="TreeGrafter"/>
</dbReference>
<reference evidence="3 4" key="1">
    <citation type="submission" date="2016-07" db="EMBL/GenBank/DDBJ databases">
        <title>Draft genome of the white-rot fungus Obba rivulosa 3A-2.</title>
        <authorList>
            <consortium name="DOE Joint Genome Institute"/>
            <person name="Miettinen O."/>
            <person name="Riley R."/>
            <person name="Acob R."/>
            <person name="Barry K."/>
            <person name="Cullen D."/>
            <person name="De Vries R."/>
            <person name="Hainaut M."/>
            <person name="Hatakka A."/>
            <person name="Henrissat B."/>
            <person name="Hilden K."/>
            <person name="Kuo R."/>
            <person name="Labutti K."/>
            <person name="Lipzen A."/>
            <person name="Makela M.R."/>
            <person name="Sandor L."/>
            <person name="Spatafora J.W."/>
            <person name="Grigoriev I.V."/>
            <person name="Hibbett D.S."/>
        </authorList>
    </citation>
    <scope>NUCLEOTIDE SEQUENCE [LARGE SCALE GENOMIC DNA]</scope>
    <source>
        <strain evidence="3 4">3A-2</strain>
    </source>
</reference>
<evidence type="ECO:0000259" key="2">
    <source>
        <dbReference type="Pfam" id="PF10366"/>
    </source>
</evidence>
<dbReference type="Proteomes" id="UP000250043">
    <property type="component" value="Unassembled WGS sequence"/>
</dbReference>
<dbReference type="AlphaFoldDB" id="A0A8E2ARJ1"/>
<dbReference type="PANTHER" id="PTHR12894:SF27">
    <property type="entry name" value="TRANSFORMING GROWTH FACTOR-BETA RECEPTOR-ASSOCIATED PROTEIN 1"/>
    <property type="match status" value="1"/>
</dbReference>
<organism evidence="3 4">
    <name type="scientific">Obba rivulosa</name>
    <dbReference type="NCBI Taxonomy" id="1052685"/>
    <lineage>
        <taxon>Eukaryota</taxon>
        <taxon>Fungi</taxon>
        <taxon>Dikarya</taxon>
        <taxon>Basidiomycota</taxon>
        <taxon>Agaricomycotina</taxon>
        <taxon>Agaricomycetes</taxon>
        <taxon>Polyporales</taxon>
        <taxon>Gelatoporiaceae</taxon>
        <taxon>Obba</taxon>
    </lineage>
</organism>
<name>A0A8E2ARJ1_9APHY</name>
<dbReference type="EMBL" id="KV722430">
    <property type="protein sequence ID" value="OCH89286.1"/>
    <property type="molecule type" value="Genomic_DNA"/>
</dbReference>
<feature type="domain" description="Vacuolar sorting protein 39/Transforming growth factor beta receptor-associated" evidence="2">
    <location>
        <begin position="206"/>
        <end position="281"/>
    </location>
</feature>
<dbReference type="PANTHER" id="PTHR12894">
    <property type="entry name" value="CNH DOMAIN CONTAINING"/>
    <property type="match status" value="1"/>
</dbReference>
<feature type="region of interest" description="Disordered" evidence="1">
    <location>
        <begin position="681"/>
        <end position="710"/>
    </location>
</feature>
<dbReference type="GO" id="GO:0006914">
    <property type="term" value="P:autophagy"/>
    <property type="evidence" value="ECO:0007669"/>
    <property type="project" value="TreeGrafter"/>
</dbReference>
<dbReference type="Pfam" id="PF10366">
    <property type="entry name" value="Vps39_1"/>
    <property type="match status" value="1"/>
</dbReference>
<evidence type="ECO:0000313" key="4">
    <source>
        <dbReference type="Proteomes" id="UP000250043"/>
    </source>
</evidence>
<evidence type="ECO:0000256" key="1">
    <source>
        <dbReference type="SAM" id="MobiDB-lite"/>
    </source>
</evidence>
<dbReference type="InterPro" id="IPR019452">
    <property type="entry name" value="VPS39/TGF_beta_rcpt-assoc_1"/>
</dbReference>
<protein>
    <recommendedName>
        <fullName evidence="2">Vacuolar sorting protein 39/Transforming growth factor beta receptor-associated domain-containing protein</fullName>
    </recommendedName>
</protein>
<proteinExistence type="predicted"/>
<dbReference type="OrthoDB" id="10258882at2759"/>
<dbReference type="InterPro" id="IPR032914">
    <property type="entry name" value="Vam6/VPS39/TRAP1"/>
</dbReference>
<dbReference type="GO" id="GO:0005737">
    <property type="term" value="C:cytoplasm"/>
    <property type="evidence" value="ECO:0007669"/>
    <property type="project" value="TreeGrafter"/>
</dbReference>
<evidence type="ECO:0000313" key="3">
    <source>
        <dbReference type="EMBL" id="OCH89286.1"/>
    </source>
</evidence>